<dbReference type="InterPro" id="IPR000620">
    <property type="entry name" value="EamA_dom"/>
</dbReference>
<feature type="transmembrane region" description="Helical" evidence="6">
    <location>
        <begin position="285"/>
        <end position="302"/>
    </location>
</feature>
<dbReference type="EMBL" id="JAJLJH010000010">
    <property type="protein sequence ID" value="MCK9688810.1"/>
    <property type="molecule type" value="Genomic_DNA"/>
</dbReference>
<feature type="domain" description="EamA" evidence="7">
    <location>
        <begin position="19"/>
        <end position="150"/>
    </location>
</feature>
<comment type="caution">
    <text evidence="8">The sequence shown here is derived from an EMBL/GenBank/DDBJ whole genome shotgun (WGS) entry which is preliminary data.</text>
</comment>
<feature type="transmembrane region" description="Helical" evidence="6">
    <location>
        <begin position="256"/>
        <end position="279"/>
    </location>
</feature>
<feature type="transmembrane region" description="Helical" evidence="6">
    <location>
        <begin position="201"/>
        <end position="222"/>
    </location>
</feature>
<feature type="transmembrane region" description="Helical" evidence="6">
    <location>
        <begin position="140"/>
        <end position="158"/>
    </location>
</feature>
<feature type="transmembrane region" description="Helical" evidence="6">
    <location>
        <begin position="112"/>
        <end position="133"/>
    </location>
</feature>
<dbReference type="AlphaFoldDB" id="A0A9X1YPH3"/>
<keyword evidence="4 6" id="KW-1133">Transmembrane helix</keyword>
<evidence type="ECO:0000256" key="3">
    <source>
        <dbReference type="ARBA" id="ARBA00022692"/>
    </source>
</evidence>
<gene>
    <name evidence="8" type="ORF">LPC04_24110</name>
</gene>
<dbReference type="SUPFAM" id="SSF103481">
    <property type="entry name" value="Multidrug resistance efflux transporter EmrE"/>
    <property type="match status" value="2"/>
</dbReference>
<reference evidence="8" key="1">
    <citation type="submission" date="2021-11" db="EMBL/GenBank/DDBJ databases">
        <title>BS-T2-15 a new species belonging to the Comamonadaceae family isolated from the soil of a French oak forest.</title>
        <authorList>
            <person name="Mieszkin S."/>
            <person name="Alain K."/>
        </authorList>
    </citation>
    <scope>NUCLEOTIDE SEQUENCE</scope>
    <source>
        <strain evidence="8">BS-T2-15</strain>
    </source>
</reference>
<name>A0A9X1YPH3_9BURK</name>
<feature type="transmembrane region" description="Helical" evidence="6">
    <location>
        <begin position="85"/>
        <end position="106"/>
    </location>
</feature>
<evidence type="ECO:0000256" key="5">
    <source>
        <dbReference type="ARBA" id="ARBA00023136"/>
    </source>
</evidence>
<protein>
    <submittedName>
        <fullName evidence="8">DMT family transporter</fullName>
    </submittedName>
</protein>
<keyword evidence="9" id="KW-1185">Reference proteome</keyword>
<dbReference type="InterPro" id="IPR037185">
    <property type="entry name" value="EmrE-like"/>
</dbReference>
<feature type="transmembrane region" description="Helical" evidence="6">
    <location>
        <begin position="170"/>
        <end position="189"/>
    </location>
</feature>
<evidence type="ECO:0000256" key="6">
    <source>
        <dbReference type="SAM" id="Phobius"/>
    </source>
</evidence>
<dbReference type="GO" id="GO:0016020">
    <property type="term" value="C:membrane"/>
    <property type="evidence" value="ECO:0007669"/>
    <property type="project" value="UniProtKB-SubCell"/>
</dbReference>
<evidence type="ECO:0000256" key="1">
    <source>
        <dbReference type="ARBA" id="ARBA00004141"/>
    </source>
</evidence>
<dbReference type="Pfam" id="PF00892">
    <property type="entry name" value="EamA"/>
    <property type="match status" value="2"/>
</dbReference>
<dbReference type="PANTHER" id="PTHR32322:SF2">
    <property type="entry name" value="EAMA DOMAIN-CONTAINING PROTEIN"/>
    <property type="match status" value="1"/>
</dbReference>
<sequence length="313" mass="33018">MPTPGSAAVEVEHARRLRAGLWLGLLGMLIFAGTIPMTRLASGSNEAPQLPPVFVAIGRAGVAGLLSVAYLLVTRAPWPRKSHWTMLFMSALGNVLGWPLLLGLAVRRVDAMHASVITGLMPLATAAVGALMLHQRPSRGFWAFALLGAALVVAFAAWSGAGRPQLGDLLLLGAVIASSIGYICGARVSSGPQGMTAEQTISWVLVLALPATLPVLVMQWPTAPVHPAAWAGFAYVATCSMWMGFFAWYRGMAWGGALSVSQVQLLQPFVSILLSVAVLGERLRPATLGFSIAVMACVYLGRRMSVGAPRPRS</sequence>
<comment type="similarity">
    <text evidence="2">Belongs to the EamA transporter family.</text>
</comment>
<organism evidence="8 9">
    <name type="scientific">Scleromatobacter humisilvae</name>
    <dbReference type="NCBI Taxonomy" id="2897159"/>
    <lineage>
        <taxon>Bacteria</taxon>
        <taxon>Pseudomonadati</taxon>
        <taxon>Pseudomonadota</taxon>
        <taxon>Betaproteobacteria</taxon>
        <taxon>Burkholderiales</taxon>
        <taxon>Sphaerotilaceae</taxon>
        <taxon>Scleromatobacter</taxon>
    </lineage>
</organism>
<evidence type="ECO:0000256" key="4">
    <source>
        <dbReference type="ARBA" id="ARBA00022989"/>
    </source>
</evidence>
<evidence type="ECO:0000313" key="9">
    <source>
        <dbReference type="Proteomes" id="UP001139353"/>
    </source>
</evidence>
<keyword evidence="3 6" id="KW-0812">Transmembrane</keyword>
<dbReference type="PANTHER" id="PTHR32322">
    <property type="entry name" value="INNER MEMBRANE TRANSPORTER"/>
    <property type="match status" value="1"/>
</dbReference>
<evidence type="ECO:0000256" key="2">
    <source>
        <dbReference type="ARBA" id="ARBA00007362"/>
    </source>
</evidence>
<feature type="domain" description="EamA" evidence="7">
    <location>
        <begin position="166"/>
        <end position="300"/>
    </location>
</feature>
<dbReference type="Proteomes" id="UP001139353">
    <property type="component" value="Unassembled WGS sequence"/>
</dbReference>
<dbReference type="InterPro" id="IPR050638">
    <property type="entry name" value="AA-Vitamin_Transporters"/>
</dbReference>
<keyword evidence="5 6" id="KW-0472">Membrane</keyword>
<evidence type="ECO:0000259" key="7">
    <source>
        <dbReference type="Pfam" id="PF00892"/>
    </source>
</evidence>
<comment type="subcellular location">
    <subcellularLocation>
        <location evidence="1">Membrane</location>
        <topology evidence="1">Multi-pass membrane protein</topology>
    </subcellularLocation>
</comment>
<feature type="transmembrane region" description="Helical" evidence="6">
    <location>
        <begin position="228"/>
        <end position="249"/>
    </location>
</feature>
<feature type="transmembrane region" description="Helical" evidence="6">
    <location>
        <begin position="53"/>
        <end position="73"/>
    </location>
</feature>
<feature type="transmembrane region" description="Helical" evidence="6">
    <location>
        <begin position="21"/>
        <end position="41"/>
    </location>
</feature>
<accession>A0A9X1YPH3</accession>
<proteinExistence type="inferred from homology"/>
<evidence type="ECO:0000313" key="8">
    <source>
        <dbReference type="EMBL" id="MCK9688810.1"/>
    </source>
</evidence>